<dbReference type="Proteomes" id="UP000005459">
    <property type="component" value="Unassembled WGS sequence"/>
</dbReference>
<keyword evidence="3" id="KW-1185">Reference proteome</keyword>
<feature type="region of interest" description="Disordered" evidence="1">
    <location>
        <begin position="248"/>
        <end position="270"/>
    </location>
</feature>
<evidence type="ECO:0000313" key="2">
    <source>
        <dbReference type="EMBL" id="EGV18800.1"/>
    </source>
</evidence>
<sequence length="774" mass="84498">MPRQANDFDLDELLNRFDARWFEQRLSPILDAVSPGDRRVKAHTLVLDLGAISLGALEARLAAALDDHLQGAIRQQLTQASNVAAGESAGEAASDVSARLSQLRCLLIDGARPWSLESGIKDTDALLELLIHSAPKELLEALKRWSKEPVLVPRLTAACSEARLRELLGLLGRDRGEAIIDAVDSLVALQRSQGLIGLPAATVERELWSAAFGVVLSGPGLVATGEPGQAVFARFADRIGLATNALREAVRSKPAPSQSSGSDDRGSPGREIPVDDLDALRLILVEGRISQSHLSLVLNQFDQWFGALLEGRRAFLLALLRQLRHRPWTIGRLSRYLDGALAERLVTALEPSYAGLLISLLLAVRRLEERGMLGVGAAKLALQVVLLQLLAPRGGVDARLLLELAVASLALRLGVTEAALARLLAAHATRWAETEARFSVLAELLHALVDQGEETQQEETADSTASAPVVEARGLAGTTTRAALLTAIRRYLYSGEVVPPYRDAYELLSRFAATQRGTATDLSGKMSLAVDVLARIAATADLDRAQSNDLLAQLLDLDVVARDSDLKALIVEVQTRIRAARPLAATRPGTSQSAAHQVPEAGNDTEEHWFVQNAGQVLLHPFLPRFFGALELLDGDRFKTPEHACRGVHLLQYLVDANSHSREPDLLLNKILCGLQPRFPVLEGITLRSEEIELSRELLGVGVVGNWKALKNTSEDGLREAFLRRPGRLSRRDDQDWSLAVSRKTLDILLDRCPWSVSVIRLPWMQQTLYTSWR</sequence>
<gene>
    <name evidence="2" type="ORF">ThimaDRAFT_1604</name>
</gene>
<dbReference type="eggNOG" id="COG4942">
    <property type="taxonomic scope" value="Bacteria"/>
</dbReference>
<dbReference type="PATRIC" id="fig|768671.3.peg.1705"/>
<dbReference type="InterPro" id="IPR045538">
    <property type="entry name" value="CIS_TMP"/>
</dbReference>
<organism evidence="2 3">
    <name type="scientific">Thiocapsa marina 5811</name>
    <dbReference type="NCBI Taxonomy" id="768671"/>
    <lineage>
        <taxon>Bacteria</taxon>
        <taxon>Pseudomonadati</taxon>
        <taxon>Pseudomonadota</taxon>
        <taxon>Gammaproteobacteria</taxon>
        <taxon>Chromatiales</taxon>
        <taxon>Chromatiaceae</taxon>
        <taxon>Thiocapsa</taxon>
    </lineage>
</organism>
<dbReference type="AlphaFoldDB" id="F9U9K2"/>
<reference evidence="2 3" key="1">
    <citation type="submission" date="2011-06" db="EMBL/GenBank/DDBJ databases">
        <title>The draft genome of Thiocapsa marina 5811.</title>
        <authorList>
            <consortium name="US DOE Joint Genome Institute (JGI-PGF)"/>
            <person name="Lucas S."/>
            <person name="Han J."/>
            <person name="Cheng J.-F."/>
            <person name="Goodwin L."/>
            <person name="Pitluck S."/>
            <person name="Peters L."/>
            <person name="Land M.L."/>
            <person name="Hauser L."/>
            <person name="Vogl K."/>
            <person name="Liu Z."/>
            <person name="Imhoff J."/>
            <person name="Thiel V."/>
            <person name="Frigaard N.-U."/>
            <person name="Bryant D."/>
            <person name="Woyke T.J."/>
        </authorList>
    </citation>
    <scope>NUCLEOTIDE SEQUENCE [LARGE SCALE GENOMIC DNA]</scope>
    <source>
        <strain evidence="2 3">5811</strain>
    </source>
</reference>
<accession>F9U9K2</accession>
<dbReference type="OrthoDB" id="499748at2"/>
<evidence type="ECO:0000313" key="3">
    <source>
        <dbReference type="Proteomes" id="UP000005459"/>
    </source>
</evidence>
<dbReference type="EMBL" id="AFWV01000005">
    <property type="protein sequence ID" value="EGV18800.1"/>
    <property type="molecule type" value="Genomic_DNA"/>
</dbReference>
<dbReference type="Pfam" id="PF19268">
    <property type="entry name" value="CIS_TMP"/>
    <property type="match status" value="2"/>
</dbReference>
<dbReference type="STRING" id="768671.ThimaDRAFT_1604"/>
<protein>
    <submittedName>
        <fullName evidence="2">Uncharacterized protein</fullName>
    </submittedName>
</protein>
<proteinExistence type="predicted"/>
<evidence type="ECO:0000256" key="1">
    <source>
        <dbReference type="SAM" id="MobiDB-lite"/>
    </source>
</evidence>
<name>F9U9K2_9GAMM</name>